<dbReference type="InterPro" id="IPR001313">
    <property type="entry name" value="Pumilio_RNA-bd_rpt"/>
</dbReference>
<feature type="region of interest" description="Disordered" evidence="4">
    <location>
        <begin position="225"/>
        <end position="248"/>
    </location>
</feature>
<dbReference type="EMBL" id="FQNF01000003">
    <property type="protein sequence ID" value="SGZ38015.1"/>
    <property type="molecule type" value="Genomic_DNA"/>
</dbReference>
<dbReference type="InterPro" id="IPR035979">
    <property type="entry name" value="RBD_domain_sf"/>
</dbReference>
<organism evidence="7 8">
    <name type="scientific">Hanseniaspora guilliermondii</name>
    <dbReference type="NCBI Taxonomy" id="56406"/>
    <lineage>
        <taxon>Eukaryota</taxon>
        <taxon>Fungi</taxon>
        <taxon>Dikarya</taxon>
        <taxon>Ascomycota</taxon>
        <taxon>Saccharomycotina</taxon>
        <taxon>Saccharomycetes</taxon>
        <taxon>Saccharomycodales</taxon>
        <taxon>Saccharomycodaceae</taxon>
        <taxon>Hanseniaspora</taxon>
    </lineage>
</organism>
<feature type="region of interest" description="Disordered" evidence="4">
    <location>
        <begin position="66"/>
        <end position="136"/>
    </location>
</feature>
<dbReference type="Pfam" id="PF00806">
    <property type="entry name" value="PUF"/>
    <property type="match status" value="2"/>
</dbReference>
<feature type="compositionally biased region" description="Low complexity" evidence="4">
    <location>
        <begin position="1232"/>
        <end position="1245"/>
    </location>
</feature>
<feature type="compositionally biased region" description="Polar residues" evidence="4">
    <location>
        <begin position="1213"/>
        <end position="1231"/>
    </location>
</feature>
<feature type="repeat" description="Pumilio" evidence="3">
    <location>
        <begin position="930"/>
        <end position="968"/>
    </location>
</feature>
<dbReference type="OrthoDB" id="3972450at2759"/>
<dbReference type="Gene3D" id="1.25.10.10">
    <property type="entry name" value="Leucine-rich Repeat Variant"/>
    <property type="match status" value="1"/>
</dbReference>
<dbReference type="InterPro" id="IPR000504">
    <property type="entry name" value="RRM_dom"/>
</dbReference>
<dbReference type="SUPFAM" id="SSF54928">
    <property type="entry name" value="RNA-binding domain, RBD"/>
    <property type="match status" value="1"/>
</dbReference>
<keyword evidence="2" id="KW-0694">RNA-binding</keyword>
<feature type="compositionally biased region" description="Low complexity" evidence="4">
    <location>
        <begin position="172"/>
        <end position="188"/>
    </location>
</feature>
<dbReference type="VEuPathDB" id="FungiDB:HGUI_00215"/>
<feature type="region of interest" description="Disordered" evidence="4">
    <location>
        <begin position="172"/>
        <end position="196"/>
    </location>
</feature>
<evidence type="ECO:0000256" key="4">
    <source>
        <dbReference type="SAM" id="MobiDB-lite"/>
    </source>
</evidence>
<evidence type="ECO:0000256" key="1">
    <source>
        <dbReference type="ARBA" id="ARBA00022737"/>
    </source>
</evidence>
<evidence type="ECO:0000256" key="2">
    <source>
        <dbReference type="PROSITE-ProRule" id="PRU00176"/>
    </source>
</evidence>
<dbReference type="InterPro" id="IPR033133">
    <property type="entry name" value="PUM-HD"/>
</dbReference>
<dbReference type="Gene3D" id="3.30.70.330">
    <property type="match status" value="1"/>
</dbReference>
<feature type="compositionally biased region" description="Polar residues" evidence="4">
    <location>
        <begin position="125"/>
        <end position="136"/>
    </location>
</feature>
<dbReference type="InterPro" id="IPR012677">
    <property type="entry name" value="Nucleotide-bd_a/b_plait_sf"/>
</dbReference>
<reference evidence="8" key="1">
    <citation type="submission" date="2016-11" db="EMBL/GenBank/DDBJ databases">
        <authorList>
            <person name="Guldener U."/>
        </authorList>
    </citation>
    <scope>NUCLEOTIDE SEQUENCE [LARGE SCALE GENOMIC DNA]</scope>
</reference>
<gene>
    <name evidence="7" type="ORF">HGUI_00215</name>
</gene>
<dbReference type="SUPFAM" id="SSF48371">
    <property type="entry name" value="ARM repeat"/>
    <property type="match status" value="1"/>
</dbReference>
<feature type="region of interest" description="Disordered" evidence="4">
    <location>
        <begin position="266"/>
        <end position="309"/>
    </location>
</feature>
<feature type="compositionally biased region" description="Low complexity" evidence="4">
    <location>
        <begin position="70"/>
        <end position="91"/>
    </location>
</feature>
<feature type="region of interest" description="Disordered" evidence="4">
    <location>
        <begin position="1184"/>
        <end position="1272"/>
    </location>
</feature>
<dbReference type="InterPro" id="IPR052645">
    <property type="entry name" value="Pumilio_domain_protein"/>
</dbReference>
<dbReference type="PANTHER" id="PTHR47093">
    <property type="entry name" value="PROTEIN JSN1-RELATED"/>
    <property type="match status" value="1"/>
</dbReference>
<dbReference type="InterPro" id="IPR016024">
    <property type="entry name" value="ARM-type_fold"/>
</dbReference>
<evidence type="ECO:0000313" key="8">
    <source>
        <dbReference type="Proteomes" id="UP000183365"/>
    </source>
</evidence>
<dbReference type="InterPro" id="IPR011989">
    <property type="entry name" value="ARM-like"/>
</dbReference>
<feature type="domain" description="PUM-HD" evidence="6">
    <location>
        <begin position="796"/>
        <end position="1180"/>
    </location>
</feature>
<feature type="repeat" description="Pumilio" evidence="3">
    <location>
        <begin position="856"/>
        <end position="891"/>
    </location>
</feature>
<dbReference type="GO" id="GO:0003729">
    <property type="term" value="F:mRNA binding"/>
    <property type="evidence" value="ECO:0007669"/>
    <property type="project" value="UniProtKB-ARBA"/>
</dbReference>
<dbReference type="GO" id="GO:0000288">
    <property type="term" value="P:nuclear-transcribed mRNA catabolic process, deadenylation-dependent decay"/>
    <property type="evidence" value="ECO:0007669"/>
    <property type="project" value="TreeGrafter"/>
</dbReference>
<sequence>MVVQSKNDIIPTSSGDSNDEFFEANSSFNLNVIDDKNESSILDSKLNKDFTVTSIEDHHLNKVNLKNKKSLQNVRKNSSTSNQSSFSFSSNKEGLNDNQQKKTKKSSSSSTFSKIQMFRDRSNTKKSNASSDAVLTDTTTNMHMDIKGKMNIQEQNIIEDEELYAYQSIDSKTNKNNANTSNVTNDDSYLAPNGDTTFSDVNNYSMKTSEEKGELSSPALSTTLNEELDASSKKNSTQKNSSKYRSGKFSSTITSFLPSISAKLHHNKNKNQGEGGSSQPPTPSADNSKFPDDKLFILSSNSPHKEKPVNKIDHNSDIEQKQMTNNSVNDQISSTKYKILSMMGSSKKQNVLTGKTYDTNTTRGPKTSPNMIKTDFMSSTYSSQPIPFPNENSMLHNIPTNHSGYHQLGVNQDSSMMNNSLYMNRPRADTVSSQITSLSNVPSYSVWSNMGANTQDASSFQYDTASIMSSNMVQQQQLGYNIGGYGTNTTNTNWRPRSKSNVSMVNDLNGYQHYANSVYTNNVDTLSYQKSHQVSVKNILPQLESGESMKIAPILQDDVDHSSFNWVTNYSYAPKINHLPNIIQPTDTICVSNIFSLQKTQSFPTCFNLTSYALHGVFHQFGEILSIRTLYGLNVALIEFKSVESAKMAHDVMHGQVISTSIPSEVYYAQIIPLPVSMESDSQGSTKSLLTEQLYNGNLRFVEHGQWTIPVLNGYIPAQKDSILTEIKNTVNSQGNSNEIVIEQEHCPFALPPPNLNGNKRNIEHIFKYFQTQNNSVKGDNHSVKKAMDKVLEVLSNEDLSTDPTNYGPQPNANGNSTTLANGTRKIFDSPTLRDLRKALDNKNISTIEVEQICVCMLDEIAELCSDYLGNTIIQRIYDISSPLLKNLIVENCAQYLTSISVHKNGTWAAQKLITGSSEIVNNKISIVEGIKPYCLPLFTDQFGNYVIQCCLKYGPPYNSFIYDNILKNFWEIVQSRFGSRAVRAVLETSNLEDEKLSEKGDKEEVERCKIMTRKQLYSITSLVVVYSEYLATNSNGTLLLTWYLDTCTIPNRLEILSKQLSKNIVLLATHKLASLTLLKLLNHRKDDGNSKALILNSIFGDLSVSFEKVKSSLANSNLLKILKEAHGNGTQFILKVLSLSLIDMKYKQRAISRLHDILTSTESEYKEAVDMMKKDKKMVEELSLGTTSVHSHDESSGVSSTGKRTRALSHVFNDSSSDVLNGNSGSVHARNTSIGSTNSNTTSTNGGGRKNRGHSITQRNHGNNSKGSLWD</sequence>
<dbReference type="Proteomes" id="UP000183365">
    <property type="component" value="Unassembled WGS sequence"/>
</dbReference>
<keyword evidence="1" id="KW-0677">Repeat</keyword>
<dbReference type="AlphaFoldDB" id="A0A1L0CTF0"/>
<dbReference type="PROSITE" id="PS50302">
    <property type="entry name" value="PUM"/>
    <property type="match status" value="2"/>
</dbReference>
<evidence type="ECO:0000259" key="6">
    <source>
        <dbReference type="PROSITE" id="PS50303"/>
    </source>
</evidence>
<evidence type="ECO:0000259" key="5">
    <source>
        <dbReference type="PROSITE" id="PS50102"/>
    </source>
</evidence>
<keyword evidence="8" id="KW-1185">Reference proteome</keyword>
<dbReference type="SMART" id="SM00025">
    <property type="entry name" value="Pumilio"/>
    <property type="match status" value="6"/>
</dbReference>
<dbReference type="PROSITE" id="PS50303">
    <property type="entry name" value="PUM_HD"/>
    <property type="match status" value="1"/>
</dbReference>
<feature type="region of interest" description="Disordered" evidence="4">
    <location>
        <begin position="800"/>
        <end position="821"/>
    </location>
</feature>
<dbReference type="PROSITE" id="PS50102">
    <property type="entry name" value="RRM"/>
    <property type="match status" value="1"/>
</dbReference>
<feature type="compositionally biased region" description="Polar residues" evidence="4">
    <location>
        <begin position="1255"/>
        <end position="1272"/>
    </location>
</feature>
<feature type="domain" description="RRM" evidence="5">
    <location>
        <begin position="587"/>
        <end position="671"/>
    </location>
</feature>
<evidence type="ECO:0000313" key="7">
    <source>
        <dbReference type="EMBL" id="SGZ38015.1"/>
    </source>
</evidence>
<dbReference type="PANTHER" id="PTHR47093:SF1">
    <property type="entry name" value="PROTEIN JSN1-RELATED"/>
    <property type="match status" value="1"/>
</dbReference>
<name>A0A1L0CTF0_9ASCO</name>
<proteinExistence type="predicted"/>
<protein>
    <recommendedName>
        <fullName evidence="9">PUM-HD domain-containing protein</fullName>
    </recommendedName>
</protein>
<evidence type="ECO:0008006" key="9">
    <source>
        <dbReference type="Google" id="ProtNLM"/>
    </source>
</evidence>
<accession>A0A1L0CTF0</accession>
<evidence type="ECO:0000256" key="3">
    <source>
        <dbReference type="PROSITE-ProRule" id="PRU00317"/>
    </source>
</evidence>
<feature type="compositionally biased region" description="Low complexity" evidence="4">
    <location>
        <begin position="233"/>
        <end position="243"/>
    </location>
</feature>